<protein>
    <submittedName>
        <fullName evidence="2">Uncharacterized protein</fullName>
    </submittedName>
</protein>
<feature type="compositionally biased region" description="Polar residues" evidence="1">
    <location>
        <begin position="70"/>
        <end position="80"/>
    </location>
</feature>
<name>A0A5B7GFA8_PORTR</name>
<sequence>MLIGRWAGPSQPPGTGGLRTRRARSLLEFIGNIRGHDYGSYRCTDGTSVTLQDFHGAYKIICMRPPSPSVPLTTQAAPSSRSEERHIS</sequence>
<evidence type="ECO:0000256" key="1">
    <source>
        <dbReference type="SAM" id="MobiDB-lite"/>
    </source>
</evidence>
<dbReference type="Proteomes" id="UP000324222">
    <property type="component" value="Unassembled WGS sequence"/>
</dbReference>
<gene>
    <name evidence="2" type="ORF">E2C01_053015</name>
</gene>
<reference evidence="2 3" key="1">
    <citation type="submission" date="2019-05" db="EMBL/GenBank/DDBJ databases">
        <title>Another draft genome of Portunus trituberculatus and its Hox gene families provides insights of decapod evolution.</title>
        <authorList>
            <person name="Jeong J.-H."/>
            <person name="Song I."/>
            <person name="Kim S."/>
            <person name="Choi T."/>
            <person name="Kim D."/>
            <person name="Ryu S."/>
            <person name="Kim W."/>
        </authorList>
    </citation>
    <scope>NUCLEOTIDE SEQUENCE [LARGE SCALE GENOMIC DNA]</scope>
    <source>
        <tissue evidence="2">Muscle</tissue>
    </source>
</reference>
<proteinExistence type="predicted"/>
<evidence type="ECO:0000313" key="3">
    <source>
        <dbReference type="Proteomes" id="UP000324222"/>
    </source>
</evidence>
<keyword evidence="3" id="KW-1185">Reference proteome</keyword>
<dbReference type="EMBL" id="VSRR010016171">
    <property type="protein sequence ID" value="MPC59000.1"/>
    <property type="molecule type" value="Genomic_DNA"/>
</dbReference>
<feature type="region of interest" description="Disordered" evidence="1">
    <location>
        <begin position="1"/>
        <end position="20"/>
    </location>
</feature>
<accession>A0A5B7GFA8</accession>
<organism evidence="2 3">
    <name type="scientific">Portunus trituberculatus</name>
    <name type="common">Swimming crab</name>
    <name type="synonym">Neptunus trituberculatus</name>
    <dbReference type="NCBI Taxonomy" id="210409"/>
    <lineage>
        <taxon>Eukaryota</taxon>
        <taxon>Metazoa</taxon>
        <taxon>Ecdysozoa</taxon>
        <taxon>Arthropoda</taxon>
        <taxon>Crustacea</taxon>
        <taxon>Multicrustacea</taxon>
        <taxon>Malacostraca</taxon>
        <taxon>Eumalacostraca</taxon>
        <taxon>Eucarida</taxon>
        <taxon>Decapoda</taxon>
        <taxon>Pleocyemata</taxon>
        <taxon>Brachyura</taxon>
        <taxon>Eubrachyura</taxon>
        <taxon>Portunoidea</taxon>
        <taxon>Portunidae</taxon>
        <taxon>Portuninae</taxon>
        <taxon>Portunus</taxon>
    </lineage>
</organism>
<dbReference type="AlphaFoldDB" id="A0A5B7GFA8"/>
<comment type="caution">
    <text evidence="2">The sequence shown here is derived from an EMBL/GenBank/DDBJ whole genome shotgun (WGS) entry which is preliminary data.</text>
</comment>
<feature type="region of interest" description="Disordered" evidence="1">
    <location>
        <begin position="65"/>
        <end position="88"/>
    </location>
</feature>
<evidence type="ECO:0000313" key="2">
    <source>
        <dbReference type="EMBL" id="MPC59000.1"/>
    </source>
</evidence>